<gene>
    <name evidence="3" type="ordered locus">Nmul_A0843</name>
    <name evidence="4" type="ORF">SAMN05216403_1026</name>
</gene>
<dbReference type="eggNOG" id="ENOG502ZA4A">
    <property type="taxonomic scope" value="Bacteria"/>
</dbReference>
<dbReference type="RefSeq" id="WP_011380192.1">
    <property type="nucleotide sequence ID" value="NC_007614.1"/>
</dbReference>
<evidence type="ECO:0000313" key="6">
    <source>
        <dbReference type="Proteomes" id="UP000236751"/>
    </source>
</evidence>
<reference evidence="3 5" key="3">
    <citation type="journal article" date="2008" name="Appl. Environ. Microbiol.">
        <title>Complete genome sequence of Nitrosospira multiformis, an ammonia-oxidizing bacterium from the soil environment.</title>
        <authorList>
            <person name="Norton J.M."/>
            <person name="Klotz M.G."/>
            <person name="Stein L.Y."/>
            <person name="Arp D.J."/>
            <person name="Bottomley P.J."/>
            <person name="Chain P.S."/>
            <person name="Hauser L.J."/>
            <person name="Land M.L."/>
            <person name="Larimer F.W."/>
            <person name="Shin M.W."/>
            <person name="Starkenburg S.R."/>
        </authorList>
    </citation>
    <scope>NUCLEOTIDE SEQUENCE [LARGE SCALE GENOMIC DNA]</scope>
    <source>
        <strain evidence="3">ATCC 25196</strain>
        <strain evidence="5">ATCC 25196 / NCIMB 11849 / C 71</strain>
    </source>
</reference>
<proteinExistence type="predicted"/>
<reference evidence="3" key="2">
    <citation type="submission" date="2005-08" db="EMBL/GenBank/DDBJ databases">
        <title>Complete sequence of Chromosome 1 of Nitrosospira multiformis ATCC 25196.</title>
        <authorList>
            <consortium name="US DOE Joint Genome Institute"/>
            <person name="Copeland A."/>
            <person name="Lucas S."/>
            <person name="Lapidus A."/>
            <person name="Barry K."/>
            <person name="Detter J.C."/>
            <person name="Glavina T."/>
            <person name="Hammon N."/>
            <person name="Israni S."/>
            <person name="Pitluck S."/>
            <person name="Chain P."/>
            <person name="Malfatti S."/>
            <person name="Shin M."/>
            <person name="Vergez L."/>
            <person name="Schmutz J."/>
            <person name="Larimer F."/>
            <person name="Land M."/>
            <person name="Hauser L."/>
            <person name="Kyrpides N."/>
            <person name="Lykidis A."/>
            <person name="Richardson P."/>
        </authorList>
    </citation>
    <scope>NUCLEOTIDE SEQUENCE</scope>
    <source>
        <strain evidence="3">ATCC 25196</strain>
    </source>
</reference>
<dbReference type="Proteomes" id="UP000236751">
    <property type="component" value="Unassembled WGS sequence"/>
</dbReference>
<reference evidence="4 6" key="4">
    <citation type="submission" date="2016-10" db="EMBL/GenBank/DDBJ databases">
        <authorList>
            <person name="de Groot N.N."/>
        </authorList>
    </citation>
    <scope>NUCLEOTIDE SEQUENCE [LARGE SCALE GENOMIC DNA]</scope>
    <source>
        <strain evidence="4 6">Nl13</strain>
    </source>
</reference>
<feature type="compositionally biased region" description="Polar residues" evidence="1">
    <location>
        <begin position="32"/>
        <end position="41"/>
    </location>
</feature>
<dbReference type="HOGENOM" id="CLU_907962_0_0_4"/>
<feature type="region of interest" description="Disordered" evidence="1">
    <location>
        <begin position="1"/>
        <end position="51"/>
    </location>
</feature>
<reference evidence="5" key="1">
    <citation type="submission" date="2005-08" db="EMBL/GenBank/DDBJ databases">
        <title>Complete sequence of chromosome 1 of Nitrosospira multiformis ATCC 25196.</title>
        <authorList>
            <person name="Copeland A."/>
            <person name="Lucas S."/>
            <person name="Lapidus A."/>
            <person name="Barry K."/>
            <person name="Detter J.C."/>
            <person name="Glavina T."/>
            <person name="Hammon N."/>
            <person name="Israni S."/>
            <person name="Pitluck S."/>
            <person name="Chain P."/>
            <person name="Malfatti S."/>
            <person name="Shin M."/>
            <person name="Vergez L."/>
            <person name="Schmutz J."/>
            <person name="Larimer F."/>
            <person name="Land M."/>
            <person name="Hauser L."/>
            <person name="Kyrpides N."/>
            <person name="Lykidis A."/>
            <person name="Richardson P."/>
        </authorList>
    </citation>
    <scope>NUCLEOTIDE SEQUENCE [LARGE SCALE GENOMIC DNA]</scope>
    <source>
        <strain evidence="5">ATCC 25196 / NCIMB 11849 / C 71</strain>
    </source>
</reference>
<dbReference type="OrthoDB" id="4174481at2"/>
<evidence type="ECO:0000313" key="4">
    <source>
        <dbReference type="EMBL" id="SEF45818.1"/>
    </source>
</evidence>
<dbReference type="Pfam" id="PF18047">
    <property type="entry name" value="PatG_D"/>
    <property type="match status" value="1"/>
</dbReference>
<feature type="domain" description="PatG" evidence="2">
    <location>
        <begin position="79"/>
        <end position="277"/>
    </location>
</feature>
<protein>
    <recommendedName>
        <fullName evidence="2">PatG domain-containing protein</fullName>
    </recommendedName>
</protein>
<evidence type="ECO:0000259" key="2">
    <source>
        <dbReference type="Pfam" id="PF18047"/>
    </source>
</evidence>
<dbReference type="AlphaFoldDB" id="Q2YAS4"/>
<accession>Q2YAS4</accession>
<dbReference type="InterPro" id="IPR040483">
    <property type="entry name" value="PatG_dom"/>
</dbReference>
<evidence type="ECO:0000256" key="1">
    <source>
        <dbReference type="SAM" id="MobiDB-lite"/>
    </source>
</evidence>
<organism evidence="3 5">
    <name type="scientific">Nitrosospira multiformis (strain ATCC 25196 / NCIMB 11849 / C 71)</name>
    <dbReference type="NCBI Taxonomy" id="323848"/>
    <lineage>
        <taxon>Bacteria</taxon>
        <taxon>Pseudomonadati</taxon>
        <taxon>Pseudomonadota</taxon>
        <taxon>Betaproteobacteria</taxon>
        <taxon>Nitrosomonadales</taxon>
        <taxon>Nitrosomonadaceae</taxon>
        <taxon>Nitrosospira</taxon>
    </lineage>
</organism>
<sequence length="335" mass="37615">MSEQREILEQSMENTPDQQRRGERNDVPPTSHHASYPQTRGNAPISPQMGRGSCGCGAGQMMQNTDSVSTGSNDGTNAFVYAIGRVEARFPNLSAEKEFVQATGRAETAGKTDQQAFHEVLSQRQNRYLVRQLCWVLTVQGLETYLLVPRDPADVDMLIDAIRPAPAPQDIDVVIGMRGPIAPPQMCNGLMVPIVVFDQIYSFGRNELIKAIPRPKKMAEERFGPAAEELFDRIMHMTDNAGATDEHRALNYLAMRYPAIYAKAAEEFAEDHSLTGVEVRPSALSSGRNIVEVIFSYTNRNTDFTEKYFVRVDVTEEFPFLVTKISPYYEHQFNR</sequence>
<dbReference type="KEGG" id="nmu:Nmul_A0843"/>
<evidence type="ECO:0000313" key="3">
    <source>
        <dbReference type="EMBL" id="ABB74147.1"/>
    </source>
</evidence>
<evidence type="ECO:0000313" key="5">
    <source>
        <dbReference type="Proteomes" id="UP000002718"/>
    </source>
</evidence>
<keyword evidence="5" id="KW-1185">Reference proteome</keyword>
<dbReference type="Proteomes" id="UP000002718">
    <property type="component" value="Chromosome"/>
</dbReference>
<name>Q2YAS4_NITMU</name>
<dbReference type="EMBL" id="FNVK01000002">
    <property type="protein sequence ID" value="SEF45818.1"/>
    <property type="molecule type" value="Genomic_DNA"/>
</dbReference>
<dbReference type="EMBL" id="CP000103">
    <property type="protein sequence ID" value="ABB74147.1"/>
    <property type="molecule type" value="Genomic_DNA"/>
</dbReference>